<protein>
    <submittedName>
        <fullName evidence="4">T9SS type A sorting domain-containing protein</fullName>
    </submittedName>
</protein>
<accession>A0A6M0CGI0</accession>
<comment type="caution">
    <text evidence="4">The sequence shown here is derived from an EMBL/GenBank/DDBJ whole genome shotgun (WGS) entry which is preliminary data.</text>
</comment>
<proteinExistence type="predicted"/>
<dbReference type="AlphaFoldDB" id="A0A6M0CGI0"/>
<evidence type="ECO:0000313" key="5">
    <source>
        <dbReference type="Proteomes" id="UP000474296"/>
    </source>
</evidence>
<dbReference type="EMBL" id="JAABOQ010000003">
    <property type="protein sequence ID" value="NER16951.1"/>
    <property type="molecule type" value="Genomic_DNA"/>
</dbReference>
<evidence type="ECO:0000259" key="3">
    <source>
        <dbReference type="Pfam" id="PF18962"/>
    </source>
</evidence>
<dbReference type="RefSeq" id="WP_164030770.1">
    <property type="nucleotide sequence ID" value="NZ_JAABOQ010000003.1"/>
</dbReference>
<feature type="signal peptide" evidence="2">
    <location>
        <begin position="1"/>
        <end position="19"/>
    </location>
</feature>
<reference evidence="4 5" key="1">
    <citation type="submission" date="2020-01" db="EMBL/GenBank/DDBJ databases">
        <title>Spongiivirga citrea KCTC 32990T.</title>
        <authorList>
            <person name="Wang G."/>
        </authorList>
    </citation>
    <scope>NUCLEOTIDE SEQUENCE [LARGE SCALE GENOMIC DNA]</scope>
    <source>
        <strain evidence="4 5">KCTC 32990</strain>
    </source>
</reference>
<evidence type="ECO:0000313" key="4">
    <source>
        <dbReference type="EMBL" id="NER16951.1"/>
    </source>
</evidence>
<sequence length="122" mass="13798">MNKLCTALMLSVYPCLVFAQMANPPEKINKSQSEKTVVNNNSLNTADTLLMYPNPVKYNKFVTIKSDKKLHENVLVYNILGKEILKQRLKNNQLDVTSLTAGVYIMKVVQDGRSIARKLVIK</sequence>
<dbReference type="Pfam" id="PF18962">
    <property type="entry name" value="Por_Secre_tail"/>
    <property type="match status" value="1"/>
</dbReference>
<name>A0A6M0CGI0_9FLAO</name>
<evidence type="ECO:0000256" key="2">
    <source>
        <dbReference type="SAM" id="SignalP"/>
    </source>
</evidence>
<keyword evidence="5" id="KW-1185">Reference proteome</keyword>
<keyword evidence="1 2" id="KW-0732">Signal</keyword>
<organism evidence="4 5">
    <name type="scientific">Spongiivirga citrea</name>
    <dbReference type="NCBI Taxonomy" id="1481457"/>
    <lineage>
        <taxon>Bacteria</taxon>
        <taxon>Pseudomonadati</taxon>
        <taxon>Bacteroidota</taxon>
        <taxon>Flavobacteriia</taxon>
        <taxon>Flavobacteriales</taxon>
        <taxon>Flavobacteriaceae</taxon>
        <taxon>Spongiivirga</taxon>
    </lineage>
</organism>
<evidence type="ECO:0000256" key="1">
    <source>
        <dbReference type="ARBA" id="ARBA00022729"/>
    </source>
</evidence>
<dbReference type="NCBIfam" id="TIGR04183">
    <property type="entry name" value="Por_Secre_tail"/>
    <property type="match status" value="1"/>
</dbReference>
<dbReference type="Proteomes" id="UP000474296">
    <property type="component" value="Unassembled WGS sequence"/>
</dbReference>
<feature type="domain" description="Secretion system C-terminal sorting" evidence="3">
    <location>
        <begin position="51"/>
        <end position="121"/>
    </location>
</feature>
<gene>
    <name evidence="4" type="ORF">GWK10_07000</name>
</gene>
<dbReference type="InterPro" id="IPR026444">
    <property type="entry name" value="Secre_tail"/>
</dbReference>
<feature type="chain" id="PRO_5026922998" evidence="2">
    <location>
        <begin position="20"/>
        <end position="122"/>
    </location>
</feature>